<protein>
    <recommendedName>
        <fullName evidence="2">Nucleotide-diphospho-sugar transferase domain-containing protein</fullName>
    </recommendedName>
</protein>
<gene>
    <name evidence="1" type="ORF">LCGC14_1643870</name>
</gene>
<sequence length="252" mass="29538">MSNKRAVFYVVSRDSYIAEVKISAASVKEHLGLETILCTVVPTKSHPSIDRVIMLPKRKHDLWYLDRVEYMGIIAEQLKDYDQLLCLDSDTYVCRPCIDMFRLLEYYDIALGHAAGRDVTISALKVPPSWTTLGMGVLLFRNDDKVRAFFGDWLDIYKKYKHIYHDTDEAPLRDVMYENTRDMRLVVLPPEYHMRFGFGCWMFGWVRILHGRVKTPLEEIAKRINAENGMRVWKGGRLMWYWRSGKGDVYPK</sequence>
<dbReference type="InterPro" id="IPR029044">
    <property type="entry name" value="Nucleotide-diphossugar_trans"/>
</dbReference>
<proteinExistence type="predicted"/>
<organism evidence="1">
    <name type="scientific">marine sediment metagenome</name>
    <dbReference type="NCBI Taxonomy" id="412755"/>
    <lineage>
        <taxon>unclassified sequences</taxon>
        <taxon>metagenomes</taxon>
        <taxon>ecological metagenomes</taxon>
    </lineage>
</organism>
<evidence type="ECO:0008006" key="2">
    <source>
        <dbReference type="Google" id="ProtNLM"/>
    </source>
</evidence>
<accession>A0A0F9KER4</accession>
<dbReference type="Gene3D" id="3.90.550.10">
    <property type="entry name" value="Spore Coat Polysaccharide Biosynthesis Protein SpsA, Chain A"/>
    <property type="match status" value="1"/>
</dbReference>
<name>A0A0F9KER4_9ZZZZ</name>
<comment type="caution">
    <text evidence="1">The sequence shown here is derived from an EMBL/GenBank/DDBJ whole genome shotgun (WGS) entry which is preliminary data.</text>
</comment>
<reference evidence="1" key="1">
    <citation type="journal article" date="2015" name="Nature">
        <title>Complex archaea that bridge the gap between prokaryotes and eukaryotes.</title>
        <authorList>
            <person name="Spang A."/>
            <person name="Saw J.H."/>
            <person name="Jorgensen S.L."/>
            <person name="Zaremba-Niedzwiedzka K."/>
            <person name="Martijn J."/>
            <person name="Lind A.E."/>
            <person name="van Eijk R."/>
            <person name="Schleper C."/>
            <person name="Guy L."/>
            <person name="Ettema T.J."/>
        </authorList>
    </citation>
    <scope>NUCLEOTIDE SEQUENCE</scope>
</reference>
<dbReference type="EMBL" id="LAZR01013733">
    <property type="protein sequence ID" value="KKM20598.1"/>
    <property type="molecule type" value="Genomic_DNA"/>
</dbReference>
<dbReference type="SUPFAM" id="SSF53448">
    <property type="entry name" value="Nucleotide-diphospho-sugar transferases"/>
    <property type="match status" value="1"/>
</dbReference>
<evidence type="ECO:0000313" key="1">
    <source>
        <dbReference type="EMBL" id="KKM20598.1"/>
    </source>
</evidence>
<dbReference type="AlphaFoldDB" id="A0A0F9KER4"/>